<evidence type="ECO:0008006" key="5">
    <source>
        <dbReference type="Google" id="ProtNLM"/>
    </source>
</evidence>
<accession>A0A9D2H6W3</accession>
<dbReference type="AlphaFoldDB" id="A0A9D2H6W3"/>
<evidence type="ECO:0000313" key="4">
    <source>
        <dbReference type="Proteomes" id="UP000824220"/>
    </source>
</evidence>
<gene>
    <name evidence="3" type="ORF">H9800_07250</name>
</gene>
<comment type="caution">
    <text evidence="3">The sequence shown here is derived from an EMBL/GenBank/DDBJ whole genome shotgun (WGS) entry which is preliminary data.</text>
</comment>
<feature type="region of interest" description="Disordered" evidence="1">
    <location>
        <begin position="25"/>
        <end position="44"/>
    </location>
</feature>
<evidence type="ECO:0000313" key="3">
    <source>
        <dbReference type="EMBL" id="HJA04645.1"/>
    </source>
</evidence>
<dbReference type="EMBL" id="DXAM01000100">
    <property type="protein sequence ID" value="HJA04645.1"/>
    <property type="molecule type" value="Genomic_DNA"/>
</dbReference>
<reference evidence="3" key="2">
    <citation type="submission" date="2021-04" db="EMBL/GenBank/DDBJ databases">
        <authorList>
            <person name="Gilroy R."/>
        </authorList>
    </citation>
    <scope>NUCLEOTIDE SEQUENCE</scope>
    <source>
        <strain evidence="3">ChiHjej8B7-3636</strain>
    </source>
</reference>
<dbReference type="Proteomes" id="UP000824220">
    <property type="component" value="Unassembled WGS sequence"/>
</dbReference>
<keyword evidence="2" id="KW-0732">Signal</keyword>
<feature type="signal peptide" evidence="2">
    <location>
        <begin position="1"/>
        <end position="26"/>
    </location>
</feature>
<reference evidence="3" key="1">
    <citation type="journal article" date="2021" name="PeerJ">
        <title>Extensive microbial diversity within the chicken gut microbiome revealed by metagenomics and culture.</title>
        <authorList>
            <person name="Gilroy R."/>
            <person name="Ravi A."/>
            <person name="Getino M."/>
            <person name="Pursley I."/>
            <person name="Horton D.L."/>
            <person name="Alikhan N.F."/>
            <person name="Baker D."/>
            <person name="Gharbi K."/>
            <person name="Hall N."/>
            <person name="Watson M."/>
            <person name="Adriaenssens E.M."/>
            <person name="Foster-Nyarko E."/>
            <person name="Jarju S."/>
            <person name="Secka A."/>
            <person name="Antonio M."/>
            <person name="Oren A."/>
            <person name="Chaudhuri R.R."/>
            <person name="La Ragione R."/>
            <person name="Hildebrand F."/>
            <person name="Pallen M.J."/>
        </authorList>
    </citation>
    <scope>NUCLEOTIDE SEQUENCE</scope>
    <source>
        <strain evidence="3">ChiHjej8B7-3636</strain>
    </source>
</reference>
<sequence>MARAKIIGVAAASVLLLAGCATTTSGGGDGGAEPSPVATANTDGSYSVSTLVPYTVLDDPESGDDPQLCIGAVAESAPPKCSGIVLTGWDWDAVEGDYEEQNDVRWGLFTVEGDYSPDDETLAVTSVDTDATDELPIAPTCEGDDCVQPTDDLKDIASEIMSSEPGVLSSTVDGFGTVNVSVTFDDGSLQNSLDEQYGAGVVEVTSVLVPTDS</sequence>
<organism evidence="3 4">
    <name type="scientific">Candidatus Microbacterium stercoravium</name>
    <dbReference type="NCBI Taxonomy" id="2838697"/>
    <lineage>
        <taxon>Bacteria</taxon>
        <taxon>Bacillati</taxon>
        <taxon>Actinomycetota</taxon>
        <taxon>Actinomycetes</taxon>
        <taxon>Micrococcales</taxon>
        <taxon>Microbacteriaceae</taxon>
        <taxon>Microbacterium</taxon>
    </lineage>
</organism>
<name>A0A9D2H6W3_9MICO</name>
<evidence type="ECO:0000256" key="2">
    <source>
        <dbReference type="SAM" id="SignalP"/>
    </source>
</evidence>
<feature type="chain" id="PRO_5039214115" description="Lipoprotein" evidence="2">
    <location>
        <begin position="27"/>
        <end position="213"/>
    </location>
</feature>
<evidence type="ECO:0000256" key="1">
    <source>
        <dbReference type="SAM" id="MobiDB-lite"/>
    </source>
</evidence>
<dbReference type="PROSITE" id="PS51257">
    <property type="entry name" value="PROKAR_LIPOPROTEIN"/>
    <property type="match status" value="1"/>
</dbReference>
<proteinExistence type="predicted"/>
<protein>
    <recommendedName>
        <fullName evidence="5">Lipoprotein</fullName>
    </recommendedName>
</protein>